<feature type="domain" description="Aminoacyl-transfer RNA synthetases class-II family profile" evidence="6">
    <location>
        <begin position="15"/>
        <end position="321"/>
    </location>
</feature>
<dbReference type="InterPro" id="IPR004364">
    <property type="entry name" value="Aa-tRNA-synt_II"/>
</dbReference>
<dbReference type="InterPro" id="IPR006195">
    <property type="entry name" value="aa-tRNA-synth_II"/>
</dbReference>
<evidence type="ECO:0000256" key="2">
    <source>
        <dbReference type="ARBA" id="ARBA00022598"/>
    </source>
</evidence>
<proteinExistence type="predicted"/>
<dbReference type="InterPro" id="IPR045864">
    <property type="entry name" value="aa-tRNA-synth_II/BPL/LPL"/>
</dbReference>
<comment type="catalytic activity">
    <reaction evidence="5">
        <text>D-beta-lysine + L-lysyl-[protein] + ATP = N(6)-((3R)-3,6-diaminohexanoyl)-L-lysyl-[protein] + AMP + diphosphate + H(+)</text>
        <dbReference type="Rhea" id="RHEA:83435"/>
        <dbReference type="Rhea" id="RHEA-COMP:9752"/>
        <dbReference type="Rhea" id="RHEA-COMP:20131"/>
        <dbReference type="ChEBI" id="CHEBI:15378"/>
        <dbReference type="ChEBI" id="CHEBI:29969"/>
        <dbReference type="ChEBI" id="CHEBI:30616"/>
        <dbReference type="ChEBI" id="CHEBI:33019"/>
        <dbReference type="ChEBI" id="CHEBI:84138"/>
        <dbReference type="ChEBI" id="CHEBI:156053"/>
        <dbReference type="ChEBI" id="CHEBI:456215"/>
    </reaction>
    <physiologicalReaction direction="left-to-right" evidence="5">
        <dbReference type="Rhea" id="RHEA:83436"/>
    </physiologicalReaction>
</comment>
<dbReference type="InterPro" id="IPR018149">
    <property type="entry name" value="Lys-tRNA-synth_II_C"/>
</dbReference>
<name>A0A6C0U304_9GAMM</name>
<keyword evidence="3" id="KW-0547">Nucleotide-binding</keyword>
<dbReference type="EMBL" id="CP048711">
    <property type="protein sequence ID" value="QIB65819.1"/>
    <property type="molecule type" value="Genomic_DNA"/>
</dbReference>
<dbReference type="GO" id="GO:0006430">
    <property type="term" value="P:lysyl-tRNA aminoacylation"/>
    <property type="evidence" value="ECO:0007669"/>
    <property type="project" value="InterPro"/>
</dbReference>
<dbReference type="Gene3D" id="3.30.930.10">
    <property type="entry name" value="Bira Bifunctional Protein, Domain 2"/>
    <property type="match status" value="1"/>
</dbReference>
<accession>A0A6C0U304</accession>
<dbReference type="PROSITE" id="PS50862">
    <property type="entry name" value="AA_TRNA_LIGASE_II"/>
    <property type="match status" value="1"/>
</dbReference>
<dbReference type="GO" id="GO:0000049">
    <property type="term" value="F:tRNA binding"/>
    <property type="evidence" value="ECO:0007669"/>
    <property type="project" value="TreeGrafter"/>
</dbReference>
<evidence type="ECO:0000313" key="8">
    <source>
        <dbReference type="Proteomes" id="UP000477680"/>
    </source>
</evidence>
<evidence type="ECO:0000256" key="4">
    <source>
        <dbReference type="ARBA" id="ARBA00022840"/>
    </source>
</evidence>
<dbReference type="RefSeq" id="WP_163495260.1">
    <property type="nucleotide sequence ID" value="NZ_CP048711.1"/>
</dbReference>
<dbReference type="FunFam" id="3.30.930.10:FF:000017">
    <property type="entry name" value="Elongation factor P--(R)-beta-lysine ligase"/>
    <property type="match status" value="1"/>
</dbReference>
<dbReference type="KEGG" id="kim:G3T16_10705"/>
<reference evidence="7 8" key="1">
    <citation type="submission" date="2020-02" db="EMBL/GenBank/DDBJ databases">
        <title>Genome sequencing for Kineobactrum sp. M2.</title>
        <authorList>
            <person name="Park S.-J."/>
        </authorList>
    </citation>
    <scope>NUCLEOTIDE SEQUENCE [LARGE SCALE GENOMIC DNA]</scope>
    <source>
        <strain evidence="7 8">M2</strain>
    </source>
</reference>
<dbReference type="GO" id="GO:0005829">
    <property type="term" value="C:cytosol"/>
    <property type="evidence" value="ECO:0007669"/>
    <property type="project" value="TreeGrafter"/>
</dbReference>
<dbReference type="PANTHER" id="PTHR42918:SF6">
    <property type="entry name" value="ELONGATION FACTOR P--(R)-BETA-LYSINE LIGASE"/>
    <property type="match status" value="1"/>
</dbReference>
<evidence type="ECO:0000313" key="7">
    <source>
        <dbReference type="EMBL" id="QIB65819.1"/>
    </source>
</evidence>
<dbReference type="PRINTS" id="PR00982">
    <property type="entry name" value="TRNASYNTHLYS"/>
</dbReference>
<gene>
    <name evidence="7" type="primary">genX</name>
    <name evidence="7" type="ORF">G3T16_10705</name>
</gene>
<keyword evidence="8" id="KW-1185">Reference proteome</keyword>
<sequence>MADSPWEPGTSVRLLRARAALLAAIRRFFASRGVLEVETPLLCRRGITDPAIEPLMVTGGASIGAQPRYLQTSPEYAMKRLLAAGSGPIYQLARAFRDGEAGRRHNPEFSLLEWYRPGMDHHQLMAEVAELVCHCLGSRPWQAFSYREVFLQSVAIDPFTASTAALREIARDRFDLGALEGGRDLWLDVLLSHAVEPWLGSRGLCFVYDYPASQAALARTALRDGIEVAERFELYVDGVELANGYHELTDPAEQRRRFERDNQVRQRRGAAPRPIDERLLAALAVGLPDCAGVALGVDRLLMLASGESDIRRVLGFAWDRC</sequence>
<protein>
    <submittedName>
        <fullName evidence="7">EF-P lysine aminoacylase GenX</fullName>
    </submittedName>
</protein>
<keyword evidence="4" id="KW-0067">ATP-binding</keyword>
<dbReference type="NCBIfam" id="NF006828">
    <property type="entry name" value="PRK09350.1"/>
    <property type="match status" value="1"/>
</dbReference>
<dbReference type="GO" id="GO:0004824">
    <property type="term" value="F:lysine-tRNA ligase activity"/>
    <property type="evidence" value="ECO:0007669"/>
    <property type="project" value="InterPro"/>
</dbReference>
<dbReference type="Pfam" id="PF00152">
    <property type="entry name" value="tRNA-synt_2"/>
    <property type="match status" value="1"/>
</dbReference>
<dbReference type="AlphaFoldDB" id="A0A6C0U304"/>
<dbReference type="GO" id="GO:0005524">
    <property type="term" value="F:ATP binding"/>
    <property type="evidence" value="ECO:0007669"/>
    <property type="project" value="UniProtKB-KW"/>
</dbReference>
<keyword evidence="2" id="KW-0436">Ligase</keyword>
<dbReference type="InterPro" id="IPR004525">
    <property type="entry name" value="EpmA"/>
</dbReference>
<dbReference type="PANTHER" id="PTHR42918">
    <property type="entry name" value="LYSYL-TRNA SYNTHETASE"/>
    <property type="match status" value="1"/>
</dbReference>
<evidence type="ECO:0000256" key="3">
    <source>
        <dbReference type="ARBA" id="ARBA00022741"/>
    </source>
</evidence>
<organism evidence="7 8">
    <name type="scientific">Kineobactrum salinum</name>
    <dbReference type="NCBI Taxonomy" id="2708301"/>
    <lineage>
        <taxon>Bacteria</taxon>
        <taxon>Pseudomonadati</taxon>
        <taxon>Pseudomonadota</taxon>
        <taxon>Gammaproteobacteria</taxon>
        <taxon>Cellvibrionales</taxon>
        <taxon>Halieaceae</taxon>
        <taxon>Kineobactrum</taxon>
    </lineage>
</organism>
<evidence type="ECO:0000259" key="6">
    <source>
        <dbReference type="PROSITE" id="PS50862"/>
    </source>
</evidence>
<dbReference type="NCBIfam" id="TIGR00462">
    <property type="entry name" value="genX"/>
    <property type="match status" value="1"/>
</dbReference>
<comment type="subunit">
    <text evidence="1">Homodimer.</text>
</comment>
<dbReference type="SUPFAM" id="SSF55681">
    <property type="entry name" value="Class II aaRS and biotin synthetases"/>
    <property type="match status" value="1"/>
</dbReference>
<dbReference type="Proteomes" id="UP000477680">
    <property type="component" value="Chromosome"/>
</dbReference>
<evidence type="ECO:0000256" key="5">
    <source>
        <dbReference type="ARBA" id="ARBA00052794"/>
    </source>
</evidence>
<evidence type="ECO:0000256" key="1">
    <source>
        <dbReference type="ARBA" id="ARBA00011738"/>
    </source>
</evidence>